<reference evidence="6" key="2">
    <citation type="journal article" date="2020" name="Microorganisms">
        <title>Osmotic Adaptation and Compatible Solute Biosynthesis of Phototrophic Bacteria as Revealed from Genome Analyses.</title>
        <authorList>
            <person name="Imhoff J.F."/>
            <person name="Rahn T."/>
            <person name="Kunzel S."/>
            <person name="Keller A."/>
            <person name="Neulinger S.C."/>
        </authorList>
    </citation>
    <scope>NUCLEOTIDE SEQUENCE</scope>
    <source>
        <strain evidence="6">IM 151</strain>
    </source>
</reference>
<feature type="transmembrane region" description="Helical" evidence="5">
    <location>
        <begin position="347"/>
        <end position="367"/>
    </location>
</feature>
<dbReference type="PANTHER" id="PTHR43424:SF1">
    <property type="entry name" value="LOCUS PUTATIVE PROTEIN 1-RELATED"/>
    <property type="match status" value="1"/>
</dbReference>
<feature type="transmembrane region" description="Helical" evidence="5">
    <location>
        <begin position="83"/>
        <end position="105"/>
    </location>
</feature>
<keyword evidence="3 5" id="KW-1133">Transmembrane helix</keyword>
<feature type="transmembrane region" description="Helical" evidence="5">
    <location>
        <begin position="164"/>
        <end position="184"/>
    </location>
</feature>
<comment type="caution">
    <text evidence="6">The sequence shown here is derived from an EMBL/GenBank/DDBJ whole genome shotgun (WGS) entry which is preliminary data.</text>
</comment>
<feature type="transmembrane region" description="Helical" evidence="5">
    <location>
        <begin position="320"/>
        <end position="340"/>
    </location>
</feature>
<evidence type="ECO:0000256" key="2">
    <source>
        <dbReference type="ARBA" id="ARBA00022692"/>
    </source>
</evidence>
<evidence type="ECO:0000256" key="4">
    <source>
        <dbReference type="ARBA" id="ARBA00023136"/>
    </source>
</evidence>
<keyword evidence="4 5" id="KW-0472">Membrane</keyword>
<dbReference type="InterPro" id="IPR002797">
    <property type="entry name" value="Polysacc_synth"/>
</dbReference>
<feature type="transmembrane region" description="Helical" evidence="5">
    <location>
        <begin position="250"/>
        <end position="270"/>
    </location>
</feature>
<feature type="transmembrane region" description="Helical" evidence="5">
    <location>
        <begin position="7"/>
        <end position="28"/>
    </location>
</feature>
<feature type="transmembrane region" description="Helical" evidence="5">
    <location>
        <begin position="136"/>
        <end position="158"/>
    </location>
</feature>
<dbReference type="InterPro" id="IPR052556">
    <property type="entry name" value="PolySynth_Transporter"/>
</dbReference>
<organism evidence="6 7">
    <name type="scientific">Rubrivivax gelatinosus</name>
    <name type="common">Rhodocyclus gelatinosus</name>
    <name type="synonym">Rhodopseudomonas gelatinosa</name>
    <dbReference type="NCBI Taxonomy" id="28068"/>
    <lineage>
        <taxon>Bacteria</taxon>
        <taxon>Pseudomonadati</taxon>
        <taxon>Pseudomonadota</taxon>
        <taxon>Betaproteobacteria</taxon>
        <taxon>Burkholderiales</taxon>
        <taxon>Sphaerotilaceae</taxon>
        <taxon>Rubrivivax</taxon>
    </lineage>
</organism>
<keyword evidence="7" id="KW-1185">Reference proteome</keyword>
<evidence type="ECO:0000256" key="3">
    <source>
        <dbReference type="ARBA" id="ARBA00022989"/>
    </source>
</evidence>
<dbReference type="EMBL" id="NRRU01000029">
    <property type="protein sequence ID" value="MBK1713019.1"/>
    <property type="molecule type" value="Genomic_DNA"/>
</dbReference>
<feature type="transmembrane region" description="Helical" evidence="5">
    <location>
        <begin position="40"/>
        <end position="62"/>
    </location>
</feature>
<reference evidence="6" key="1">
    <citation type="submission" date="2017-08" db="EMBL/GenBank/DDBJ databases">
        <authorList>
            <person name="Imhoff J.F."/>
            <person name="Rahn T."/>
            <person name="Kuenzel S."/>
            <person name="Neulinger S.C."/>
        </authorList>
    </citation>
    <scope>NUCLEOTIDE SEQUENCE</scope>
    <source>
        <strain evidence="6">IM 151</strain>
    </source>
</reference>
<feature type="transmembrane region" description="Helical" evidence="5">
    <location>
        <begin position="205"/>
        <end position="230"/>
    </location>
</feature>
<feature type="transmembrane region" description="Helical" evidence="5">
    <location>
        <begin position="282"/>
        <end position="308"/>
    </location>
</feature>
<evidence type="ECO:0000313" key="6">
    <source>
        <dbReference type="EMBL" id="MBK1713019.1"/>
    </source>
</evidence>
<feature type="transmembrane region" description="Helical" evidence="5">
    <location>
        <begin position="111"/>
        <end position="129"/>
    </location>
</feature>
<evidence type="ECO:0000313" key="7">
    <source>
        <dbReference type="Proteomes" id="UP001041814"/>
    </source>
</evidence>
<evidence type="ECO:0008006" key="8">
    <source>
        <dbReference type="Google" id="ProtNLM"/>
    </source>
</evidence>
<protein>
    <recommendedName>
        <fullName evidence="8">O-antigen/teichoic acid export membrane protein</fullName>
    </recommendedName>
</protein>
<dbReference type="RefSeq" id="WP_200229388.1">
    <property type="nucleotide sequence ID" value="NZ_NRRT01000032.1"/>
</dbReference>
<accession>A0ABS1DSM5</accession>
<dbReference type="PANTHER" id="PTHR43424">
    <property type="entry name" value="LOCUS PUTATIVE PROTEIN 1-RELATED"/>
    <property type="match status" value="1"/>
</dbReference>
<evidence type="ECO:0000256" key="5">
    <source>
        <dbReference type="SAM" id="Phobius"/>
    </source>
</evidence>
<sequence>MTTGRRVWLGPAGVTALEAASLVVGFLTQLLLMRSLGPAGYGQCVLAVAVGVGLSTLTDFGFNFSGTRQAVHWAGEPARRHRLFWAVQLTKLGVGGCALSVMALIPGSGPLLPAAAISVLGAILFPTWYLMARARLLVAAGTLLAGRVAALGAIALWVREPQDIGLGSVLNCAAPLVAVALASMDPELRGVRQPCRLQANELGRAFRLGASTVWINAVPALGNAMVQALIGALGSHATLGQYAAADKVRAAIQGLFGALGQALFPASVAAADGARPRNRLPVVLLALACAAALPLALAPEFIIGVVAGSGFSEAAGALRVMSLAVISSTAVLGLGTLHLLAHSLDAAYARAVFAGLLVQAAALAALVPAFGAAGAAGALWIADLAALAAMVPALRRR</sequence>
<evidence type="ECO:0000256" key="1">
    <source>
        <dbReference type="ARBA" id="ARBA00004141"/>
    </source>
</evidence>
<dbReference type="Pfam" id="PF01943">
    <property type="entry name" value="Polysacc_synt"/>
    <property type="match status" value="1"/>
</dbReference>
<feature type="transmembrane region" description="Helical" evidence="5">
    <location>
        <begin position="373"/>
        <end position="394"/>
    </location>
</feature>
<dbReference type="Proteomes" id="UP001041814">
    <property type="component" value="Unassembled WGS sequence"/>
</dbReference>
<name>A0ABS1DSM5_RUBGE</name>
<gene>
    <name evidence="6" type="ORF">CKO43_09530</name>
</gene>
<proteinExistence type="predicted"/>
<comment type="subcellular location">
    <subcellularLocation>
        <location evidence="1">Membrane</location>
        <topology evidence="1">Multi-pass membrane protein</topology>
    </subcellularLocation>
</comment>
<keyword evidence="2 5" id="KW-0812">Transmembrane</keyword>